<dbReference type="KEGG" id="char:122132789"/>
<organism evidence="1 2">
    <name type="scientific">Clupea harengus</name>
    <name type="common">Atlantic herring</name>
    <dbReference type="NCBI Taxonomy" id="7950"/>
    <lineage>
        <taxon>Eukaryota</taxon>
        <taxon>Metazoa</taxon>
        <taxon>Chordata</taxon>
        <taxon>Craniata</taxon>
        <taxon>Vertebrata</taxon>
        <taxon>Euteleostomi</taxon>
        <taxon>Actinopterygii</taxon>
        <taxon>Neopterygii</taxon>
        <taxon>Teleostei</taxon>
        <taxon>Clupei</taxon>
        <taxon>Clupeiformes</taxon>
        <taxon>Clupeoidei</taxon>
        <taxon>Clupeidae</taxon>
        <taxon>Clupea</taxon>
    </lineage>
</organism>
<dbReference type="GeneID" id="122132789"/>
<dbReference type="OrthoDB" id="10476035at2759"/>
<sequence>MNYSQRKADRYLMRFRFKTVLNSHHESSAPGKDNSFCTGKHGVNVCVTNRLLTPLTPDHLQSVALSVPGLYAQFQQYPADTGLYHCGELQIYRLPNVTLEGDCREPGKDSPIPDLSAIKNGEAVRGSEQKSGSASLREVSISNCGDVHSQISDADEYYTCSSPDTAPSEVTESDGFHSACGNLSSPGFAGKDDDEQVSVEFKGQRYLRLLTPAKGREEDMEASWVVTDFTEAGEELVFSLWLDFIRPQPVVPHWMKDLEEESM</sequence>
<name>A0A8M1KHD0_CLUHA</name>
<protein>
    <submittedName>
        <fullName evidence="2">Uncharacterized protein LOC122132789</fullName>
    </submittedName>
</protein>
<keyword evidence="1" id="KW-1185">Reference proteome</keyword>
<evidence type="ECO:0000313" key="1">
    <source>
        <dbReference type="Proteomes" id="UP000515152"/>
    </source>
</evidence>
<gene>
    <name evidence="2" type="primary">LOC122132789</name>
</gene>
<evidence type="ECO:0000313" key="2">
    <source>
        <dbReference type="RefSeq" id="XP_042563297.1"/>
    </source>
</evidence>
<reference evidence="2" key="1">
    <citation type="submission" date="2025-08" db="UniProtKB">
        <authorList>
            <consortium name="RefSeq"/>
        </authorList>
    </citation>
    <scope>IDENTIFICATION</scope>
</reference>
<dbReference type="AlphaFoldDB" id="A0A8M1KHD0"/>
<dbReference type="Proteomes" id="UP000515152">
    <property type="component" value="Chromosome 3"/>
</dbReference>
<dbReference type="RefSeq" id="XP_042563297.1">
    <property type="nucleotide sequence ID" value="XM_042707363.1"/>
</dbReference>
<proteinExistence type="predicted"/>
<accession>A0A8M1KHD0</accession>